<organism evidence="1 2">
    <name type="scientific">Stieleria bergensis</name>
    <dbReference type="NCBI Taxonomy" id="2528025"/>
    <lineage>
        <taxon>Bacteria</taxon>
        <taxon>Pseudomonadati</taxon>
        <taxon>Planctomycetota</taxon>
        <taxon>Planctomycetia</taxon>
        <taxon>Pirellulales</taxon>
        <taxon>Pirellulaceae</taxon>
        <taxon>Stieleria</taxon>
    </lineage>
</organism>
<dbReference type="RefSeq" id="WP_145271045.1">
    <property type="nucleotide sequence ID" value="NZ_CP036272.1"/>
</dbReference>
<reference evidence="1 2" key="1">
    <citation type="submission" date="2019-02" db="EMBL/GenBank/DDBJ databases">
        <title>Deep-cultivation of Planctomycetes and their phenomic and genomic characterization uncovers novel biology.</title>
        <authorList>
            <person name="Wiegand S."/>
            <person name="Jogler M."/>
            <person name="Boedeker C."/>
            <person name="Pinto D."/>
            <person name="Vollmers J."/>
            <person name="Rivas-Marin E."/>
            <person name="Kohn T."/>
            <person name="Peeters S.H."/>
            <person name="Heuer A."/>
            <person name="Rast P."/>
            <person name="Oberbeckmann S."/>
            <person name="Bunk B."/>
            <person name="Jeske O."/>
            <person name="Meyerdierks A."/>
            <person name="Storesund J.E."/>
            <person name="Kallscheuer N."/>
            <person name="Luecker S."/>
            <person name="Lage O.M."/>
            <person name="Pohl T."/>
            <person name="Merkel B.J."/>
            <person name="Hornburger P."/>
            <person name="Mueller R.-W."/>
            <person name="Bruemmer F."/>
            <person name="Labrenz M."/>
            <person name="Spormann A.M."/>
            <person name="Op den Camp H."/>
            <person name="Overmann J."/>
            <person name="Amann R."/>
            <person name="Jetten M.S.M."/>
            <person name="Mascher T."/>
            <person name="Medema M.H."/>
            <person name="Devos D.P."/>
            <person name="Kaster A.-K."/>
            <person name="Ovreas L."/>
            <person name="Rohde M."/>
            <person name="Galperin M.Y."/>
            <person name="Jogler C."/>
        </authorList>
    </citation>
    <scope>NUCLEOTIDE SEQUENCE [LARGE SCALE GENOMIC DNA]</scope>
    <source>
        <strain evidence="1 2">SV_7m_r</strain>
    </source>
</reference>
<dbReference type="AlphaFoldDB" id="A0A517ST15"/>
<dbReference type="EMBL" id="CP036272">
    <property type="protein sequence ID" value="QDT59274.1"/>
    <property type="molecule type" value="Genomic_DNA"/>
</dbReference>
<protein>
    <submittedName>
        <fullName evidence="1">Uncharacterized protein</fullName>
    </submittedName>
</protein>
<accession>A0A517ST15</accession>
<dbReference type="InterPro" id="IPR011486">
    <property type="entry name" value="BBP2"/>
</dbReference>
<evidence type="ECO:0000313" key="1">
    <source>
        <dbReference type="EMBL" id="QDT59274.1"/>
    </source>
</evidence>
<dbReference type="Proteomes" id="UP000315003">
    <property type="component" value="Chromosome"/>
</dbReference>
<name>A0A517ST15_9BACT</name>
<dbReference type="Pfam" id="PF07642">
    <property type="entry name" value="BBP2"/>
    <property type="match status" value="1"/>
</dbReference>
<keyword evidence="2" id="KW-1185">Reference proteome</keyword>
<gene>
    <name evidence="1" type="ORF">SV7mr_17810</name>
</gene>
<proteinExistence type="predicted"/>
<dbReference type="OrthoDB" id="9775763at2"/>
<evidence type="ECO:0000313" key="2">
    <source>
        <dbReference type="Proteomes" id="UP000315003"/>
    </source>
</evidence>
<sequence length="119" mass="13383">MHESWNATRVVSRRRRNPCWTQSFKQSKLCPLDGNFFSLSVGANNAPTDDVVFRPELRADRFDGSDAARPFNDGTDNGQLVLGFDVIVGLELTGLGESQKRIRPSDGMLRHRCGVSFRR</sequence>